<reference evidence="2" key="1">
    <citation type="submission" date="2017-02" db="EMBL/GenBank/DDBJ databases">
        <title>Delving into the versatile metabolic prowess of the omnipresent phylum Bacteroidetes.</title>
        <authorList>
            <person name="Nobu M.K."/>
            <person name="Mei R."/>
            <person name="Narihiro T."/>
            <person name="Kuroda K."/>
            <person name="Liu W.-T."/>
        </authorList>
    </citation>
    <scope>NUCLEOTIDE SEQUENCE</scope>
    <source>
        <strain evidence="2">ADurb.Bin131</strain>
    </source>
</reference>
<dbReference type="AlphaFoldDB" id="A0A1V6C6G6"/>
<sequence>MTDIKAKFIVDGMLGKLARWLRIFGFDTEYFSGKDKYFLLWKARKEGRIILTRDHNLFIQNQDICIFIKSEDLKHQVRQIKKDVGIVFDNDLFFSRCNVCNSILEHKNLSDVIDNIPEYVARTHKDFSYCRSCGRIYWRGTHYERMLKFIESIQSDED</sequence>
<dbReference type="PANTHER" id="PTHR39081:SF1">
    <property type="entry name" value="MUT7-C RNASE DOMAIN-CONTAINING PROTEIN"/>
    <property type="match status" value="1"/>
</dbReference>
<dbReference type="Proteomes" id="UP000485562">
    <property type="component" value="Unassembled WGS sequence"/>
</dbReference>
<dbReference type="EMBL" id="MWDQ01000128">
    <property type="protein sequence ID" value="OQB72451.1"/>
    <property type="molecule type" value="Genomic_DNA"/>
</dbReference>
<feature type="domain" description="Mut7-C RNAse" evidence="1">
    <location>
        <begin position="7"/>
        <end position="149"/>
    </location>
</feature>
<protein>
    <recommendedName>
        <fullName evidence="1">Mut7-C RNAse domain-containing protein</fullName>
    </recommendedName>
</protein>
<gene>
    <name evidence="2" type="ORF">BWX89_01318</name>
</gene>
<dbReference type="InterPro" id="IPR002782">
    <property type="entry name" value="Mut7-C_RNAse_dom"/>
</dbReference>
<dbReference type="Pfam" id="PF01927">
    <property type="entry name" value="Mut7-C"/>
    <property type="match status" value="1"/>
</dbReference>
<evidence type="ECO:0000259" key="1">
    <source>
        <dbReference type="Pfam" id="PF01927"/>
    </source>
</evidence>
<organism evidence="2">
    <name type="scientific">candidate division TA06 bacterium ADurb.Bin131</name>
    <dbReference type="NCBI Taxonomy" id="1852827"/>
    <lineage>
        <taxon>Bacteria</taxon>
        <taxon>Bacteria division TA06</taxon>
    </lineage>
</organism>
<dbReference type="PANTHER" id="PTHR39081">
    <property type="entry name" value="MUT7-C DOMAIN-CONTAINING PROTEIN"/>
    <property type="match status" value="1"/>
</dbReference>
<comment type="caution">
    <text evidence="2">The sequence shown here is derived from an EMBL/GenBank/DDBJ whole genome shotgun (WGS) entry which is preliminary data.</text>
</comment>
<accession>A0A1V6C6G6</accession>
<proteinExistence type="predicted"/>
<name>A0A1V6C6G6_UNCT6</name>
<evidence type="ECO:0000313" key="2">
    <source>
        <dbReference type="EMBL" id="OQB72451.1"/>
    </source>
</evidence>